<protein>
    <recommendedName>
        <fullName evidence="3">HD domain-containing protein</fullName>
    </recommendedName>
</protein>
<evidence type="ECO:0000313" key="2">
    <source>
        <dbReference type="Proteomes" id="UP000013165"/>
    </source>
</evidence>
<dbReference type="Gene3D" id="1.10.3210.10">
    <property type="entry name" value="Hypothetical protein af1432"/>
    <property type="match status" value="1"/>
</dbReference>
<dbReference type="Proteomes" id="UP000013165">
    <property type="component" value="Unassembled WGS sequence"/>
</dbReference>
<dbReference type="HOGENOM" id="CLU_101194_0_0_6"/>
<sequence>MKTHLPIVERLFQTWHVALGEHFEAYRNHVYRVINLTHHFHPAITDDEANLLQVAGAFHDIGIWLDGNFDYLERSADHACAWLARYPDVSSRSLESEQRVVRNLIRHHHKVRPVDDSNPMIEAFRKADWTDVTGLYFLANLPKVEQRELMARFPERGFRRALARLAFGHARRNPRSPLPMVKW</sequence>
<name>N6VTR9_9GAMM</name>
<dbReference type="STRING" id="626887.J057_19180"/>
<accession>N6VTR9</accession>
<keyword evidence="2" id="KW-1185">Reference proteome</keyword>
<dbReference type="AlphaFoldDB" id="N6VTR9"/>
<evidence type="ECO:0008006" key="3">
    <source>
        <dbReference type="Google" id="ProtNLM"/>
    </source>
</evidence>
<reference evidence="1 2" key="1">
    <citation type="journal article" date="2013" name="Genome Announc.">
        <title>Genome Sequence of the Polycyclic Aromatic Hydrocarbon-Degrading Bacterium Strain Marinobacter nanhaiticus D15-8WT.</title>
        <authorList>
            <person name="Cui Z."/>
            <person name="Gao W."/>
            <person name="Li Q."/>
            <person name="Xu G."/>
            <person name="Zheng L."/>
        </authorList>
    </citation>
    <scope>NUCLEOTIDE SEQUENCE [LARGE SCALE GENOMIC DNA]</scope>
    <source>
        <strain evidence="1 2">D15-8W</strain>
    </source>
</reference>
<proteinExistence type="predicted"/>
<dbReference type="RefSeq" id="WP_004581771.1">
    <property type="nucleotide sequence ID" value="NZ_AP028878.1"/>
</dbReference>
<gene>
    <name evidence="1" type="ORF">J057_19180</name>
</gene>
<dbReference type="SUPFAM" id="SSF109604">
    <property type="entry name" value="HD-domain/PDEase-like"/>
    <property type="match status" value="1"/>
</dbReference>
<dbReference type="OrthoDB" id="459260at2"/>
<dbReference type="eggNOG" id="COG1418">
    <property type="taxonomic scope" value="Bacteria"/>
</dbReference>
<dbReference type="EMBL" id="APLQ01000014">
    <property type="protein sequence ID" value="ENO13550.1"/>
    <property type="molecule type" value="Genomic_DNA"/>
</dbReference>
<evidence type="ECO:0000313" key="1">
    <source>
        <dbReference type="EMBL" id="ENO13550.1"/>
    </source>
</evidence>
<dbReference type="PATRIC" id="fig|626887.3.peg.3828"/>
<organism evidence="1 2">
    <name type="scientific">Marinobacter nanhaiticus D15-8W</name>
    <dbReference type="NCBI Taxonomy" id="626887"/>
    <lineage>
        <taxon>Bacteria</taxon>
        <taxon>Pseudomonadati</taxon>
        <taxon>Pseudomonadota</taxon>
        <taxon>Gammaproteobacteria</taxon>
        <taxon>Pseudomonadales</taxon>
        <taxon>Marinobacteraceae</taxon>
        <taxon>Marinobacter</taxon>
    </lineage>
</organism>
<comment type="caution">
    <text evidence="1">The sequence shown here is derived from an EMBL/GenBank/DDBJ whole genome shotgun (WGS) entry which is preliminary data.</text>
</comment>